<feature type="compositionally biased region" description="Basic and acidic residues" evidence="1">
    <location>
        <begin position="132"/>
        <end position="151"/>
    </location>
</feature>
<protein>
    <submittedName>
        <fullName evidence="2">Uncharacterized protein</fullName>
    </submittedName>
</protein>
<gene>
    <name evidence="2" type="ORF">B0H17DRAFT_1139545</name>
</gene>
<proteinExistence type="predicted"/>
<keyword evidence="3" id="KW-1185">Reference proteome</keyword>
<organism evidence="2 3">
    <name type="scientific">Mycena rosella</name>
    <name type="common">Pink bonnet</name>
    <name type="synonym">Agaricus rosellus</name>
    <dbReference type="NCBI Taxonomy" id="1033263"/>
    <lineage>
        <taxon>Eukaryota</taxon>
        <taxon>Fungi</taxon>
        <taxon>Dikarya</taxon>
        <taxon>Basidiomycota</taxon>
        <taxon>Agaricomycotina</taxon>
        <taxon>Agaricomycetes</taxon>
        <taxon>Agaricomycetidae</taxon>
        <taxon>Agaricales</taxon>
        <taxon>Marasmiineae</taxon>
        <taxon>Mycenaceae</taxon>
        <taxon>Mycena</taxon>
    </lineage>
</organism>
<comment type="caution">
    <text evidence="2">The sequence shown here is derived from an EMBL/GenBank/DDBJ whole genome shotgun (WGS) entry which is preliminary data.</text>
</comment>
<dbReference type="EMBL" id="JARKIE010000137">
    <property type="protein sequence ID" value="KAJ7677530.1"/>
    <property type="molecule type" value="Genomic_DNA"/>
</dbReference>
<feature type="region of interest" description="Disordered" evidence="1">
    <location>
        <begin position="131"/>
        <end position="171"/>
    </location>
</feature>
<accession>A0AAD7D5A4</accession>
<evidence type="ECO:0000256" key="1">
    <source>
        <dbReference type="SAM" id="MobiDB-lite"/>
    </source>
</evidence>
<feature type="region of interest" description="Disordered" evidence="1">
    <location>
        <begin position="324"/>
        <end position="370"/>
    </location>
</feature>
<evidence type="ECO:0000313" key="2">
    <source>
        <dbReference type="EMBL" id="KAJ7677530.1"/>
    </source>
</evidence>
<evidence type="ECO:0000313" key="3">
    <source>
        <dbReference type="Proteomes" id="UP001221757"/>
    </source>
</evidence>
<feature type="compositionally biased region" description="Basic and acidic residues" evidence="1">
    <location>
        <begin position="330"/>
        <end position="341"/>
    </location>
</feature>
<name>A0AAD7D5A4_MYCRO</name>
<reference evidence="2" key="1">
    <citation type="submission" date="2023-03" db="EMBL/GenBank/DDBJ databases">
        <title>Massive genome expansion in bonnet fungi (Mycena s.s.) driven by repeated elements and novel gene families across ecological guilds.</title>
        <authorList>
            <consortium name="Lawrence Berkeley National Laboratory"/>
            <person name="Harder C.B."/>
            <person name="Miyauchi S."/>
            <person name="Viragh M."/>
            <person name="Kuo A."/>
            <person name="Thoen E."/>
            <person name="Andreopoulos B."/>
            <person name="Lu D."/>
            <person name="Skrede I."/>
            <person name="Drula E."/>
            <person name="Henrissat B."/>
            <person name="Morin E."/>
            <person name="Kohler A."/>
            <person name="Barry K."/>
            <person name="LaButti K."/>
            <person name="Morin E."/>
            <person name="Salamov A."/>
            <person name="Lipzen A."/>
            <person name="Mereny Z."/>
            <person name="Hegedus B."/>
            <person name="Baldrian P."/>
            <person name="Stursova M."/>
            <person name="Weitz H."/>
            <person name="Taylor A."/>
            <person name="Grigoriev I.V."/>
            <person name="Nagy L.G."/>
            <person name="Martin F."/>
            <person name="Kauserud H."/>
        </authorList>
    </citation>
    <scope>NUCLEOTIDE SEQUENCE</scope>
    <source>
        <strain evidence="2">CBHHK067</strain>
    </source>
</reference>
<sequence>MNRGNSERRRQFEQTGRRIDIRERRQEHRAEPVAKRACPTELACGFVSFGPLADSSETTVKHLELHVRTAIPNFWLEAPYEVKLDPNFQYHLRVAVTSAAAARALVQAWSKNMVAGYANIKMTEMLAASGTERARTLPIREQRDQYDRRDQGSGSRAPTTSNHSRNSESSRRQFNVFTINRKYDPSSLLPPASFPREWCLRPSHLIPEELQDVRSANPTQMVNTPRDRCALVSGRDPETNERSGFCGLIPRSDVGWRLIRRMVEARLVIRLYPLIVFPGIWNIKCVAASFGGFADAEDRKTSTLKRAKNTRTTRTRLYYCRGQGQSQNRRIAESEGRESRLADLPSSTEENRAWPGGASSRPGHRLPMRLPRVLELSG</sequence>
<dbReference type="AlphaFoldDB" id="A0AAD7D5A4"/>
<feature type="region of interest" description="Disordered" evidence="1">
    <location>
        <begin position="1"/>
        <end position="27"/>
    </location>
</feature>
<dbReference type="Proteomes" id="UP001221757">
    <property type="component" value="Unassembled WGS sequence"/>
</dbReference>